<gene>
    <name evidence="1" type="ORF">HanXRQr2_Chr16g0748451</name>
</gene>
<dbReference type="AlphaFoldDB" id="A0A9K3DSV0"/>
<evidence type="ECO:0000313" key="2">
    <source>
        <dbReference type="Proteomes" id="UP000215914"/>
    </source>
</evidence>
<reference evidence="1" key="1">
    <citation type="journal article" date="2017" name="Nature">
        <title>The sunflower genome provides insights into oil metabolism, flowering and Asterid evolution.</title>
        <authorList>
            <person name="Badouin H."/>
            <person name="Gouzy J."/>
            <person name="Grassa C.J."/>
            <person name="Murat F."/>
            <person name="Staton S.E."/>
            <person name="Cottret L."/>
            <person name="Lelandais-Briere C."/>
            <person name="Owens G.L."/>
            <person name="Carrere S."/>
            <person name="Mayjonade B."/>
            <person name="Legrand L."/>
            <person name="Gill N."/>
            <person name="Kane N.C."/>
            <person name="Bowers J.E."/>
            <person name="Hubner S."/>
            <person name="Bellec A."/>
            <person name="Berard A."/>
            <person name="Berges H."/>
            <person name="Blanchet N."/>
            <person name="Boniface M.C."/>
            <person name="Brunel D."/>
            <person name="Catrice O."/>
            <person name="Chaidir N."/>
            <person name="Claudel C."/>
            <person name="Donnadieu C."/>
            <person name="Faraut T."/>
            <person name="Fievet G."/>
            <person name="Helmstetter N."/>
            <person name="King M."/>
            <person name="Knapp S.J."/>
            <person name="Lai Z."/>
            <person name="Le Paslier M.C."/>
            <person name="Lippi Y."/>
            <person name="Lorenzon L."/>
            <person name="Mandel J.R."/>
            <person name="Marage G."/>
            <person name="Marchand G."/>
            <person name="Marquand E."/>
            <person name="Bret-Mestries E."/>
            <person name="Morien E."/>
            <person name="Nambeesan S."/>
            <person name="Nguyen T."/>
            <person name="Pegot-Espagnet P."/>
            <person name="Pouilly N."/>
            <person name="Raftis F."/>
            <person name="Sallet E."/>
            <person name="Schiex T."/>
            <person name="Thomas J."/>
            <person name="Vandecasteele C."/>
            <person name="Vares D."/>
            <person name="Vear F."/>
            <person name="Vautrin S."/>
            <person name="Crespi M."/>
            <person name="Mangin B."/>
            <person name="Burke J.M."/>
            <person name="Salse J."/>
            <person name="Munos S."/>
            <person name="Vincourt P."/>
            <person name="Rieseberg L.H."/>
            <person name="Langlade N.B."/>
        </authorList>
    </citation>
    <scope>NUCLEOTIDE SEQUENCE</scope>
    <source>
        <tissue evidence="1">Leaves</tissue>
    </source>
</reference>
<dbReference type="Gramene" id="mRNA:HanXRQr2_Chr16g0748451">
    <property type="protein sequence ID" value="mRNA:HanXRQr2_Chr16g0748451"/>
    <property type="gene ID" value="HanXRQr2_Chr16g0748451"/>
</dbReference>
<dbReference type="Proteomes" id="UP000215914">
    <property type="component" value="Unassembled WGS sequence"/>
</dbReference>
<keyword evidence="2" id="KW-1185">Reference proteome</keyword>
<reference evidence="1" key="2">
    <citation type="submission" date="2020-06" db="EMBL/GenBank/DDBJ databases">
        <title>Helianthus annuus Genome sequencing and assembly Release 2.</title>
        <authorList>
            <person name="Gouzy J."/>
            <person name="Langlade N."/>
            <person name="Munos S."/>
        </authorList>
    </citation>
    <scope>NUCLEOTIDE SEQUENCE</scope>
    <source>
        <tissue evidence="1">Leaves</tissue>
    </source>
</reference>
<evidence type="ECO:0000313" key="1">
    <source>
        <dbReference type="EMBL" id="KAF5760024.1"/>
    </source>
</evidence>
<sequence length="107" mass="11775">MASGAGGKVSFKVIAPLIPSCQSKCPLSPPEGAPLVLLLNLLLNNSKFLNKLVLHSPTVIALEGELKANDGRSRQIYREYERMSMFMSTKFMDFEGIISEHASEMMT</sequence>
<dbReference type="EMBL" id="MNCJ02000331">
    <property type="protein sequence ID" value="KAF5760024.1"/>
    <property type="molecule type" value="Genomic_DNA"/>
</dbReference>
<comment type="caution">
    <text evidence="1">The sequence shown here is derived from an EMBL/GenBank/DDBJ whole genome shotgun (WGS) entry which is preliminary data.</text>
</comment>
<accession>A0A9K3DSV0</accession>
<organism evidence="1 2">
    <name type="scientific">Helianthus annuus</name>
    <name type="common">Common sunflower</name>
    <dbReference type="NCBI Taxonomy" id="4232"/>
    <lineage>
        <taxon>Eukaryota</taxon>
        <taxon>Viridiplantae</taxon>
        <taxon>Streptophyta</taxon>
        <taxon>Embryophyta</taxon>
        <taxon>Tracheophyta</taxon>
        <taxon>Spermatophyta</taxon>
        <taxon>Magnoliopsida</taxon>
        <taxon>eudicotyledons</taxon>
        <taxon>Gunneridae</taxon>
        <taxon>Pentapetalae</taxon>
        <taxon>asterids</taxon>
        <taxon>campanulids</taxon>
        <taxon>Asterales</taxon>
        <taxon>Asteraceae</taxon>
        <taxon>Asteroideae</taxon>
        <taxon>Heliantheae alliance</taxon>
        <taxon>Heliantheae</taxon>
        <taxon>Helianthus</taxon>
    </lineage>
</organism>
<name>A0A9K3DSV0_HELAN</name>
<proteinExistence type="predicted"/>
<protein>
    <submittedName>
        <fullName evidence="1">Uncharacterized protein</fullName>
    </submittedName>
</protein>